<dbReference type="PROSITE" id="PS51340">
    <property type="entry name" value="MOSC"/>
    <property type="match status" value="1"/>
</dbReference>
<dbReference type="Proteomes" id="UP001165740">
    <property type="component" value="Chromosome 6"/>
</dbReference>
<dbReference type="InterPro" id="IPR005303">
    <property type="entry name" value="MOCOS_middle"/>
</dbReference>
<dbReference type="GO" id="GO:0003824">
    <property type="term" value="F:catalytic activity"/>
    <property type="evidence" value="ECO:0007669"/>
    <property type="project" value="InterPro"/>
</dbReference>
<dbReference type="OMA" id="CCPLMIL"/>
<accession>A0A9W3ARN9</accession>
<dbReference type="PANTHER" id="PTHR14237">
    <property type="entry name" value="MOLYBDOPTERIN COFACTOR SULFURASE MOSC"/>
    <property type="match status" value="1"/>
</dbReference>
<evidence type="ECO:0000313" key="2">
    <source>
        <dbReference type="Proteomes" id="UP001165740"/>
    </source>
</evidence>
<dbReference type="OrthoDB" id="17255at2759"/>
<dbReference type="InterPro" id="IPR011037">
    <property type="entry name" value="Pyrv_Knase-like_insert_dom_sf"/>
</dbReference>
<dbReference type="SUPFAM" id="SSF141673">
    <property type="entry name" value="MOSC N-terminal domain-like"/>
    <property type="match status" value="1"/>
</dbReference>
<dbReference type="AlphaFoldDB" id="A0A9W3ARN9"/>
<dbReference type="GO" id="GO:0030170">
    <property type="term" value="F:pyridoxal phosphate binding"/>
    <property type="evidence" value="ECO:0007669"/>
    <property type="project" value="InterPro"/>
</dbReference>
<keyword evidence="2" id="KW-1185">Reference proteome</keyword>
<gene>
    <name evidence="3 4" type="primary">LOC106061142</name>
</gene>
<dbReference type="PANTHER" id="PTHR14237:SF19">
    <property type="entry name" value="MITOCHONDRIAL AMIDOXIME REDUCING COMPONENT 1"/>
    <property type="match status" value="1"/>
</dbReference>
<dbReference type="RefSeq" id="XP_055889880.1">
    <property type="nucleotide sequence ID" value="XM_056033905.1"/>
</dbReference>
<organism evidence="2 4">
    <name type="scientific">Biomphalaria glabrata</name>
    <name type="common">Bloodfluke planorb</name>
    <name type="synonym">Freshwater snail</name>
    <dbReference type="NCBI Taxonomy" id="6526"/>
    <lineage>
        <taxon>Eukaryota</taxon>
        <taxon>Metazoa</taxon>
        <taxon>Spiralia</taxon>
        <taxon>Lophotrochozoa</taxon>
        <taxon>Mollusca</taxon>
        <taxon>Gastropoda</taxon>
        <taxon>Heterobranchia</taxon>
        <taxon>Euthyneura</taxon>
        <taxon>Panpulmonata</taxon>
        <taxon>Hygrophila</taxon>
        <taxon>Lymnaeoidea</taxon>
        <taxon>Planorbidae</taxon>
        <taxon>Biomphalaria</taxon>
    </lineage>
</organism>
<protein>
    <submittedName>
        <fullName evidence="3 4">Mitochondrial amidoxime-reducing component 1-like isoform X1</fullName>
    </submittedName>
</protein>
<sequence>MFLQQESAHLMATLAGAALFKVIALSYVEKNHRKRFQKPITEQIGTVANLFIYPVKSCGVTEVTEADCTSVGLQFEGLTDRHWMIIDENMQVLTMKEAPRLTLIKCISFGDSIRLTAPGMTPLELSKNPDIRSHDRQVKIMCQQAIPIVHCGSQAESWISTFLQRPARIVYSCSDLGVRDVFDRKRKWPNSARKGDSTIFSYLTSYLVCTSASLNLINGQLTSPVSMVNFRPSIVVENTEPFDEDMWTEVKIGEHVLFHSVEPCRRCTITTIDPVTAKSRDDRQPLELLKSFRCRQPYGTAPIFGLYLSLDIAGHIRVGDPVLVLKADDSKFTFQSSSYF</sequence>
<dbReference type="GO" id="GO:0030151">
    <property type="term" value="F:molybdenum ion binding"/>
    <property type="evidence" value="ECO:0007669"/>
    <property type="project" value="InterPro"/>
</dbReference>
<evidence type="ECO:0000259" key="1">
    <source>
        <dbReference type="PROSITE" id="PS51340"/>
    </source>
</evidence>
<evidence type="ECO:0000313" key="3">
    <source>
        <dbReference type="RefSeq" id="XP_055889879.1"/>
    </source>
</evidence>
<dbReference type="Pfam" id="PF03476">
    <property type="entry name" value="MOSC_N"/>
    <property type="match status" value="1"/>
</dbReference>
<dbReference type="RefSeq" id="XP_055889879.1">
    <property type="nucleotide sequence ID" value="XM_056033904.1"/>
</dbReference>
<proteinExistence type="predicted"/>
<reference evidence="3 4" key="1">
    <citation type="submission" date="2025-04" db="UniProtKB">
        <authorList>
            <consortium name="RefSeq"/>
        </authorList>
    </citation>
    <scope>IDENTIFICATION</scope>
</reference>
<name>A0A9W3ARN9_BIOGL</name>
<feature type="domain" description="MOSC" evidence="1">
    <location>
        <begin position="164"/>
        <end position="325"/>
    </location>
</feature>
<dbReference type="InterPro" id="IPR005302">
    <property type="entry name" value="MoCF_Sase_C"/>
</dbReference>
<dbReference type="SUPFAM" id="SSF50800">
    <property type="entry name" value="PK beta-barrel domain-like"/>
    <property type="match status" value="1"/>
</dbReference>
<evidence type="ECO:0000313" key="4">
    <source>
        <dbReference type="RefSeq" id="XP_055889880.1"/>
    </source>
</evidence>
<dbReference type="GeneID" id="106061142"/>
<dbReference type="Pfam" id="PF03473">
    <property type="entry name" value="MOSC"/>
    <property type="match status" value="1"/>
</dbReference>